<dbReference type="PANTHER" id="PTHR41307:SF1">
    <property type="entry name" value="MEMBRANE PROTEIN"/>
    <property type="match status" value="1"/>
</dbReference>
<feature type="transmembrane region" description="Helical" evidence="1">
    <location>
        <begin position="222"/>
        <end position="243"/>
    </location>
</feature>
<evidence type="ECO:0000313" key="3">
    <source>
        <dbReference type="Proteomes" id="UP000624041"/>
    </source>
</evidence>
<feature type="transmembrane region" description="Helical" evidence="1">
    <location>
        <begin position="106"/>
        <end position="127"/>
    </location>
</feature>
<keyword evidence="3" id="KW-1185">Reference proteome</keyword>
<name>A0A917Y329_9BACI</name>
<dbReference type="InterPro" id="IPR009214">
    <property type="entry name" value="DUF1129"/>
</dbReference>
<evidence type="ECO:0000256" key="1">
    <source>
        <dbReference type="SAM" id="Phobius"/>
    </source>
</evidence>
<keyword evidence="1" id="KW-0812">Transmembrane</keyword>
<gene>
    <name evidence="2" type="ORF">GCM10007971_33210</name>
</gene>
<evidence type="ECO:0008006" key="4">
    <source>
        <dbReference type="Google" id="ProtNLM"/>
    </source>
</evidence>
<protein>
    <recommendedName>
        <fullName evidence="4">DUF1129 domain-containing protein</fullName>
    </recommendedName>
</protein>
<feature type="transmembrane region" description="Helical" evidence="1">
    <location>
        <begin position="76"/>
        <end position="99"/>
    </location>
</feature>
<reference evidence="2" key="1">
    <citation type="journal article" date="2014" name="Int. J. Syst. Evol. Microbiol.">
        <title>Complete genome sequence of Corynebacterium casei LMG S-19264T (=DSM 44701T), isolated from a smear-ripened cheese.</title>
        <authorList>
            <consortium name="US DOE Joint Genome Institute (JGI-PGF)"/>
            <person name="Walter F."/>
            <person name="Albersmeier A."/>
            <person name="Kalinowski J."/>
            <person name="Ruckert C."/>
        </authorList>
    </citation>
    <scope>NUCLEOTIDE SEQUENCE</scope>
    <source>
        <strain evidence="2">JCM 17251</strain>
    </source>
</reference>
<sequence>MTMLSKEAEQFIIELRMYLLSKGKNEKEMDEIIVELEDHLVQAEAEGKSVKDITGDSPREYMKSIGEELGFDARQFIILAPMSVLLILAFLMFTPALWGDFKLSKIGLWGMGIATVLSFALYGFLFVKVLPRFFHSKGFYIITGLTYLIVFGIFIIVEFLDKNPFFIATPMQNNLIVIGCIIVFIIWAFYAKTWITILVPFFMSWGPIADRLIPAHMNENPFFITLAITLFVIITAAVMYFIYRSSKKKEM</sequence>
<comment type="caution">
    <text evidence="2">The sequence shown here is derived from an EMBL/GenBank/DDBJ whole genome shotgun (WGS) entry which is preliminary data.</text>
</comment>
<dbReference type="PANTHER" id="PTHR41307">
    <property type="entry name" value="MEMBRANE PROTEIN-RELATED"/>
    <property type="match status" value="1"/>
</dbReference>
<feature type="transmembrane region" description="Helical" evidence="1">
    <location>
        <begin position="139"/>
        <end position="160"/>
    </location>
</feature>
<accession>A0A917Y329</accession>
<dbReference type="SUPFAM" id="SSF158560">
    <property type="entry name" value="BH3980-like"/>
    <property type="match status" value="1"/>
</dbReference>
<dbReference type="Gene3D" id="1.10.1900.10">
    <property type="entry name" value="c-terminal domain of poly(a) binding protein"/>
    <property type="match status" value="1"/>
</dbReference>
<dbReference type="AlphaFoldDB" id="A0A917Y329"/>
<dbReference type="Pfam" id="PF06570">
    <property type="entry name" value="DUF1129"/>
    <property type="match status" value="1"/>
</dbReference>
<proteinExistence type="predicted"/>
<dbReference type="Proteomes" id="UP000624041">
    <property type="component" value="Unassembled WGS sequence"/>
</dbReference>
<keyword evidence="1" id="KW-1133">Transmembrane helix</keyword>
<feature type="transmembrane region" description="Helical" evidence="1">
    <location>
        <begin position="175"/>
        <end position="202"/>
    </location>
</feature>
<keyword evidence="1" id="KW-0472">Membrane</keyword>
<organism evidence="2 3">
    <name type="scientific">Oceanobacillus indicireducens</name>
    <dbReference type="NCBI Taxonomy" id="1004261"/>
    <lineage>
        <taxon>Bacteria</taxon>
        <taxon>Bacillati</taxon>
        <taxon>Bacillota</taxon>
        <taxon>Bacilli</taxon>
        <taxon>Bacillales</taxon>
        <taxon>Bacillaceae</taxon>
        <taxon>Oceanobacillus</taxon>
    </lineage>
</organism>
<reference evidence="2" key="2">
    <citation type="submission" date="2020-09" db="EMBL/GenBank/DDBJ databases">
        <authorList>
            <person name="Sun Q."/>
            <person name="Ohkuma M."/>
        </authorList>
    </citation>
    <scope>NUCLEOTIDE SEQUENCE</scope>
    <source>
        <strain evidence="2">JCM 17251</strain>
    </source>
</reference>
<dbReference type="EMBL" id="BMOS01000033">
    <property type="protein sequence ID" value="GGN64880.1"/>
    <property type="molecule type" value="Genomic_DNA"/>
</dbReference>
<dbReference type="RefSeq" id="WP_188859009.1">
    <property type="nucleotide sequence ID" value="NZ_BMOS01000033.1"/>
</dbReference>
<evidence type="ECO:0000313" key="2">
    <source>
        <dbReference type="EMBL" id="GGN64880.1"/>
    </source>
</evidence>